<feature type="compositionally biased region" description="Acidic residues" evidence="1">
    <location>
        <begin position="1"/>
        <end position="21"/>
    </location>
</feature>
<keyword evidence="3" id="KW-1185">Reference proteome</keyword>
<organism evidence="2 3">
    <name type="scientific">Trifolium medium</name>
    <dbReference type="NCBI Taxonomy" id="97028"/>
    <lineage>
        <taxon>Eukaryota</taxon>
        <taxon>Viridiplantae</taxon>
        <taxon>Streptophyta</taxon>
        <taxon>Embryophyta</taxon>
        <taxon>Tracheophyta</taxon>
        <taxon>Spermatophyta</taxon>
        <taxon>Magnoliopsida</taxon>
        <taxon>eudicotyledons</taxon>
        <taxon>Gunneridae</taxon>
        <taxon>Pentapetalae</taxon>
        <taxon>rosids</taxon>
        <taxon>fabids</taxon>
        <taxon>Fabales</taxon>
        <taxon>Fabaceae</taxon>
        <taxon>Papilionoideae</taxon>
        <taxon>50 kb inversion clade</taxon>
        <taxon>NPAAA clade</taxon>
        <taxon>Hologalegina</taxon>
        <taxon>IRL clade</taxon>
        <taxon>Trifolieae</taxon>
        <taxon>Trifolium</taxon>
    </lineage>
</organism>
<evidence type="ECO:0000313" key="2">
    <source>
        <dbReference type="EMBL" id="MCI31026.1"/>
    </source>
</evidence>
<dbReference type="Proteomes" id="UP000265520">
    <property type="component" value="Unassembled WGS sequence"/>
</dbReference>
<evidence type="ECO:0000256" key="1">
    <source>
        <dbReference type="SAM" id="MobiDB-lite"/>
    </source>
</evidence>
<reference evidence="2 3" key="1">
    <citation type="journal article" date="2018" name="Front. Plant Sci.">
        <title>Red Clover (Trifolium pratense) and Zigzag Clover (T. medium) - A Picture of Genomic Similarities and Differences.</title>
        <authorList>
            <person name="Dluhosova J."/>
            <person name="Istvanek J."/>
            <person name="Nedelnik J."/>
            <person name="Repkova J."/>
        </authorList>
    </citation>
    <scope>NUCLEOTIDE SEQUENCE [LARGE SCALE GENOMIC DNA]</scope>
    <source>
        <strain evidence="3">cv. 10/8</strain>
        <tissue evidence="2">Leaf</tissue>
    </source>
</reference>
<proteinExistence type="predicted"/>
<comment type="caution">
    <text evidence="2">The sequence shown here is derived from an EMBL/GenBank/DDBJ whole genome shotgun (WGS) entry which is preliminary data.</text>
</comment>
<protein>
    <submittedName>
        <fullName evidence="2">Uncharacterized protein</fullName>
    </submittedName>
</protein>
<dbReference type="AlphaFoldDB" id="A0A392R5B5"/>
<evidence type="ECO:0000313" key="3">
    <source>
        <dbReference type="Proteomes" id="UP000265520"/>
    </source>
</evidence>
<dbReference type="EMBL" id="LXQA010184062">
    <property type="protein sequence ID" value="MCI31026.1"/>
    <property type="molecule type" value="Genomic_DNA"/>
</dbReference>
<feature type="region of interest" description="Disordered" evidence="1">
    <location>
        <begin position="1"/>
        <end position="49"/>
    </location>
</feature>
<sequence length="49" mass="5428">MEVDNDDDSDSSDDSEEESEEEPAKTPQRKVKDVEMVDASKSAKKAVII</sequence>
<accession>A0A392R5B5</accession>
<name>A0A392R5B5_9FABA</name>